<proteinExistence type="predicted"/>
<organism evidence="1 2">
    <name type="scientific">Trichomonas vaginalis (strain ATCC PRA-98 / G3)</name>
    <dbReference type="NCBI Taxonomy" id="412133"/>
    <lineage>
        <taxon>Eukaryota</taxon>
        <taxon>Metamonada</taxon>
        <taxon>Parabasalia</taxon>
        <taxon>Trichomonadida</taxon>
        <taxon>Trichomonadidae</taxon>
        <taxon>Trichomonas</taxon>
    </lineage>
</organism>
<evidence type="ECO:0000313" key="2">
    <source>
        <dbReference type="Proteomes" id="UP000001542"/>
    </source>
</evidence>
<name>A2EQT2_TRIV3</name>
<dbReference type="STRING" id="5722.A2EQT2"/>
<reference evidence="1" key="1">
    <citation type="submission" date="2006-10" db="EMBL/GenBank/DDBJ databases">
        <authorList>
            <person name="Amadeo P."/>
            <person name="Zhao Q."/>
            <person name="Wortman J."/>
            <person name="Fraser-Liggett C."/>
            <person name="Carlton J."/>
        </authorList>
    </citation>
    <scope>NUCLEOTIDE SEQUENCE</scope>
    <source>
        <strain evidence="1">G3</strain>
    </source>
</reference>
<keyword evidence="2" id="KW-1185">Reference proteome</keyword>
<reference evidence="1" key="2">
    <citation type="journal article" date="2007" name="Science">
        <title>Draft genome sequence of the sexually transmitted pathogen Trichomonas vaginalis.</title>
        <authorList>
            <person name="Carlton J.M."/>
            <person name="Hirt R.P."/>
            <person name="Silva J.C."/>
            <person name="Delcher A.L."/>
            <person name="Schatz M."/>
            <person name="Zhao Q."/>
            <person name="Wortman J.R."/>
            <person name="Bidwell S.L."/>
            <person name="Alsmark U.C.M."/>
            <person name="Besteiro S."/>
            <person name="Sicheritz-Ponten T."/>
            <person name="Noel C.J."/>
            <person name="Dacks J.B."/>
            <person name="Foster P.G."/>
            <person name="Simillion C."/>
            <person name="Van de Peer Y."/>
            <person name="Miranda-Saavedra D."/>
            <person name="Barton G.J."/>
            <person name="Westrop G.D."/>
            <person name="Mueller S."/>
            <person name="Dessi D."/>
            <person name="Fiori P.L."/>
            <person name="Ren Q."/>
            <person name="Paulsen I."/>
            <person name="Zhang H."/>
            <person name="Bastida-Corcuera F.D."/>
            <person name="Simoes-Barbosa A."/>
            <person name="Brown M.T."/>
            <person name="Hayes R.D."/>
            <person name="Mukherjee M."/>
            <person name="Okumura C.Y."/>
            <person name="Schneider R."/>
            <person name="Smith A.J."/>
            <person name="Vanacova S."/>
            <person name="Villalvazo M."/>
            <person name="Haas B.J."/>
            <person name="Pertea M."/>
            <person name="Feldblyum T.V."/>
            <person name="Utterback T.R."/>
            <person name="Shu C.L."/>
            <person name="Osoegawa K."/>
            <person name="de Jong P.J."/>
            <person name="Hrdy I."/>
            <person name="Horvathova L."/>
            <person name="Zubacova Z."/>
            <person name="Dolezal P."/>
            <person name="Malik S.B."/>
            <person name="Logsdon J.M. Jr."/>
            <person name="Henze K."/>
            <person name="Gupta A."/>
            <person name="Wang C.C."/>
            <person name="Dunne R.L."/>
            <person name="Upcroft J.A."/>
            <person name="Upcroft P."/>
            <person name="White O."/>
            <person name="Salzberg S.L."/>
            <person name="Tang P."/>
            <person name="Chiu C.-H."/>
            <person name="Lee Y.-S."/>
            <person name="Embley T.M."/>
            <person name="Coombs G.H."/>
            <person name="Mottram J.C."/>
            <person name="Tachezy J."/>
            <person name="Fraser-Liggett C.M."/>
            <person name="Johnson P.J."/>
        </authorList>
    </citation>
    <scope>NUCLEOTIDE SEQUENCE [LARGE SCALE GENOMIC DNA]</scope>
    <source>
        <strain evidence="1">G3</strain>
    </source>
</reference>
<dbReference type="KEGG" id="tva:4762843"/>
<evidence type="ECO:0000313" key="1">
    <source>
        <dbReference type="EMBL" id="EAY04978.1"/>
    </source>
</evidence>
<dbReference type="InterPro" id="IPR026906">
    <property type="entry name" value="LRR_5"/>
</dbReference>
<dbReference type="VEuPathDB" id="TrichDB:TVAG_290480"/>
<protein>
    <submittedName>
        <fullName evidence="1">Leucine Rich Repeat domain protein, putative</fullName>
    </submittedName>
</protein>
<accession>A2EQT2</accession>
<dbReference type="InterPro" id="IPR032675">
    <property type="entry name" value="LRR_dom_sf"/>
</dbReference>
<dbReference type="Gene3D" id="3.80.10.10">
    <property type="entry name" value="Ribonuclease Inhibitor"/>
    <property type="match status" value="1"/>
</dbReference>
<dbReference type="AlphaFoldDB" id="A2EQT2"/>
<sequence length="234" mass="27286">MPELTLYCPDELLRWQENVTNDTTSIIVHESCKILGSNSLNYPNLESVTLPDTLERIEDDPFTNVPLKSLFIPRDVNYMNEANPFNLLPFLERIDVDENNQYFASIDGVLYDKGITKLIEYPSNNHQKTFIVPKSVKSFGIYSFSRHKTIETVVLQASLSLIDKRSFGYVENVTIMLPHRTKINKIYNTTTYPCNLYDSSFIYYYYKMESKEVCLFSFGLKSFLMSYIYVFILQ</sequence>
<dbReference type="OrthoDB" id="10677248at2759"/>
<dbReference type="EMBL" id="DS113460">
    <property type="protein sequence ID" value="EAY04978.1"/>
    <property type="molecule type" value="Genomic_DNA"/>
</dbReference>
<dbReference type="Proteomes" id="UP000001542">
    <property type="component" value="Unassembled WGS sequence"/>
</dbReference>
<gene>
    <name evidence="1" type="ORF">TVAG_290480</name>
</gene>
<dbReference type="SMR" id="A2EQT2"/>
<dbReference type="VEuPathDB" id="TrichDB:TVAGG3_0243440"/>
<dbReference type="Pfam" id="PF13306">
    <property type="entry name" value="LRR_5"/>
    <property type="match status" value="2"/>
</dbReference>
<dbReference type="RefSeq" id="XP_001317201.1">
    <property type="nucleotide sequence ID" value="XM_001317166.1"/>
</dbReference>
<dbReference type="InParanoid" id="A2EQT2"/>